<name>A0ABX7GZZ2_9GAMM</name>
<evidence type="ECO:0000313" key="1">
    <source>
        <dbReference type="EMBL" id="QRN55227.1"/>
    </source>
</evidence>
<sequence length="170" mass="19301">MPVVEFHWLVRSSWKKFCVMEDRPMKSNLLHALDAGQLSLRLARADQRVDPALVIAQPTLLASIKLCISLGGFEADKQVYSALDIDASHWTRIHRGEAHFPVDKLTALMDLCGNESPLIWLTHSRGYDVTSLRKRESETERVLREVHEALEAERVKNRVLIEALHGKVNA</sequence>
<protein>
    <recommendedName>
        <fullName evidence="3">XRE family transcriptional regulator</fullName>
    </recommendedName>
</protein>
<organism evidence="1 2">
    <name type="scientific">Dyella caseinilytica</name>
    <dbReference type="NCBI Taxonomy" id="1849581"/>
    <lineage>
        <taxon>Bacteria</taxon>
        <taxon>Pseudomonadati</taxon>
        <taxon>Pseudomonadota</taxon>
        <taxon>Gammaproteobacteria</taxon>
        <taxon>Lysobacterales</taxon>
        <taxon>Rhodanobacteraceae</taxon>
        <taxon>Dyella</taxon>
    </lineage>
</organism>
<gene>
    <name evidence="1" type="ORF">ISN74_07830</name>
</gene>
<accession>A0ABX7GZZ2</accession>
<dbReference type="RefSeq" id="WP_203546718.1">
    <property type="nucleotide sequence ID" value="NZ_CP064030.1"/>
</dbReference>
<evidence type="ECO:0008006" key="3">
    <source>
        <dbReference type="Google" id="ProtNLM"/>
    </source>
</evidence>
<reference evidence="1 2" key="1">
    <citation type="submission" date="2020-10" db="EMBL/GenBank/DDBJ databases">
        <title>Phylogeny of dyella-like bacteria.</title>
        <authorList>
            <person name="Fu J."/>
        </authorList>
    </citation>
    <scope>NUCLEOTIDE SEQUENCE [LARGE SCALE GENOMIC DNA]</scope>
    <source>
        <strain evidence="1 2">DHOB09</strain>
    </source>
</reference>
<evidence type="ECO:0000313" key="2">
    <source>
        <dbReference type="Proteomes" id="UP000663181"/>
    </source>
</evidence>
<dbReference type="Proteomes" id="UP000663181">
    <property type="component" value="Chromosome"/>
</dbReference>
<keyword evidence="2" id="KW-1185">Reference proteome</keyword>
<proteinExistence type="predicted"/>
<dbReference type="EMBL" id="CP064030">
    <property type="protein sequence ID" value="QRN55227.1"/>
    <property type="molecule type" value="Genomic_DNA"/>
</dbReference>